<feature type="domain" description="Prohead serine protease" evidence="4">
    <location>
        <begin position="13"/>
        <end position="148"/>
    </location>
</feature>
<keyword evidence="6" id="KW-1185">Reference proteome</keyword>
<dbReference type="OrthoDB" id="9804926at2"/>
<dbReference type="Pfam" id="PF04586">
    <property type="entry name" value="Peptidase_S78"/>
    <property type="match status" value="1"/>
</dbReference>
<organism evidence="5 6">
    <name type="scientific">Bosea lupini</name>
    <dbReference type="NCBI Taxonomy" id="1036779"/>
    <lineage>
        <taxon>Bacteria</taxon>
        <taxon>Pseudomonadati</taxon>
        <taxon>Pseudomonadota</taxon>
        <taxon>Alphaproteobacteria</taxon>
        <taxon>Hyphomicrobiales</taxon>
        <taxon>Boseaceae</taxon>
        <taxon>Bosea</taxon>
    </lineage>
</organism>
<dbReference type="AlphaFoldDB" id="A0A1H7FC43"/>
<dbReference type="Proteomes" id="UP000199664">
    <property type="component" value="Unassembled WGS sequence"/>
</dbReference>
<keyword evidence="1" id="KW-1188">Viral release from host cell</keyword>
<evidence type="ECO:0000313" key="6">
    <source>
        <dbReference type="Proteomes" id="UP000199664"/>
    </source>
</evidence>
<sequence>MIALELKASVSVDDTGAITGMAWPFGSPDRMGDEILPGAFKGAKAPLPLLAFHRPDDPVGVWEAITETPKGLAVSGRLLVDDLPRAREVRALVKSGAVTGLSIGFMTKSASARRGGGRTIRAVELVEISLVSVPAHPGARVSSAKSAEQAITLAEAINRAAERLRA</sequence>
<dbReference type="GO" id="GO:0008233">
    <property type="term" value="F:peptidase activity"/>
    <property type="evidence" value="ECO:0007669"/>
    <property type="project" value="UniProtKB-KW"/>
</dbReference>
<accession>A0A1H7FC43</accession>
<evidence type="ECO:0000259" key="4">
    <source>
        <dbReference type="Pfam" id="PF04586"/>
    </source>
</evidence>
<proteinExistence type="predicted"/>
<dbReference type="GO" id="GO:0006508">
    <property type="term" value="P:proteolysis"/>
    <property type="evidence" value="ECO:0007669"/>
    <property type="project" value="UniProtKB-KW"/>
</dbReference>
<evidence type="ECO:0000256" key="1">
    <source>
        <dbReference type="ARBA" id="ARBA00022612"/>
    </source>
</evidence>
<dbReference type="EMBL" id="FOAN01000001">
    <property type="protein sequence ID" value="SEK23538.1"/>
    <property type="molecule type" value="Genomic_DNA"/>
</dbReference>
<dbReference type="NCBIfam" id="TIGR01543">
    <property type="entry name" value="proheadase_HK97"/>
    <property type="match status" value="1"/>
</dbReference>
<dbReference type="InterPro" id="IPR006433">
    <property type="entry name" value="Prohead_protease"/>
</dbReference>
<dbReference type="RefSeq" id="WP_091828454.1">
    <property type="nucleotide sequence ID" value="NZ_FOAN01000001.1"/>
</dbReference>
<name>A0A1H7FC43_9HYPH</name>
<evidence type="ECO:0000256" key="2">
    <source>
        <dbReference type="ARBA" id="ARBA00022670"/>
    </source>
</evidence>
<dbReference type="SUPFAM" id="SSF50789">
    <property type="entry name" value="Herpes virus serine proteinase, assemblin"/>
    <property type="match status" value="1"/>
</dbReference>
<reference evidence="6" key="1">
    <citation type="submission" date="2016-10" db="EMBL/GenBank/DDBJ databases">
        <authorList>
            <person name="Varghese N."/>
            <person name="Submissions S."/>
        </authorList>
    </citation>
    <scope>NUCLEOTIDE SEQUENCE [LARGE SCALE GENOMIC DNA]</scope>
    <source>
        <strain evidence="6">LMG 26383,CCUG 61248,R- 45681</strain>
    </source>
</reference>
<dbReference type="STRING" id="1036779.SAMN04515666_1016"/>
<evidence type="ECO:0000313" key="5">
    <source>
        <dbReference type="EMBL" id="SEK23538.1"/>
    </source>
</evidence>
<keyword evidence="3" id="KW-0378">Hydrolase</keyword>
<protein>
    <submittedName>
        <fullName evidence="5">Phage prohead protease, HK97 family</fullName>
    </submittedName>
</protein>
<gene>
    <name evidence="5" type="ORF">SAMN04515666_1016</name>
</gene>
<keyword evidence="2 5" id="KW-0645">Protease</keyword>
<evidence type="ECO:0000256" key="3">
    <source>
        <dbReference type="ARBA" id="ARBA00022801"/>
    </source>
</evidence>
<dbReference type="InterPro" id="IPR054613">
    <property type="entry name" value="Peptidase_S78_dom"/>
</dbReference>